<evidence type="ECO:0000259" key="3">
    <source>
        <dbReference type="PROSITE" id="PS51677"/>
    </source>
</evidence>
<comment type="caution">
    <text evidence="4">The sequence shown here is derived from an EMBL/GenBank/DDBJ whole genome shotgun (WGS) entry which is preliminary data.</text>
</comment>
<evidence type="ECO:0000313" key="5">
    <source>
        <dbReference type="Proteomes" id="UP001611162"/>
    </source>
</evidence>
<feature type="transmembrane region" description="Helical" evidence="2">
    <location>
        <begin position="12"/>
        <end position="32"/>
    </location>
</feature>
<keyword evidence="2" id="KW-0812">Transmembrane</keyword>
<reference evidence="4 5" key="1">
    <citation type="submission" date="2024-10" db="EMBL/GenBank/DDBJ databases">
        <title>The Natural Products Discovery Center: Release of the First 8490 Sequenced Strains for Exploring Actinobacteria Biosynthetic Diversity.</title>
        <authorList>
            <person name="Kalkreuter E."/>
            <person name="Kautsar S.A."/>
            <person name="Yang D."/>
            <person name="Bader C.D."/>
            <person name="Teijaro C.N."/>
            <person name="Fluegel L."/>
            <person name="Davis C.M."/>
            <person name="Simpson J.R."/>
            <person name="Lauterbach L."/>
            <person name="Steele A.D."/>
            <person name="Gui C."/>
            <person name="Meng S."/>
            <person name="Li G."/>
            <person name="Viehrig K."/>
            <person name="Ye F."/>
            <person name="Su P."/>
            <person name="Kiefer A.F."/>
            <person name="Nichols A."/>
            <person name="Cepeda A.J."/>
            <person name="Yan W."/>
            <person name="Fan B."/>
            <person name="Jiang Y."/>
            <person name="Adhikari A."/>
            <person name="Zheng C.-J."/>
            <person name="Schuster L."/>
            <person name="Cowan T.M."/>
            <person name="Smanski M.J."/>
            <person name="Chevrette M.G."/>
            <person name="De Carvalho L.P.S."/>
            <person name="Shen B."/>
        </authorList>
    </citation>
    <scope>NUCLEOTIDE SEQUENCE [LARGE SCALE GENOMIC DNA]</scope>
    <source>
        <strain evidence="4 5">NPDC020979</strain>
    </source>
</reference>
<protein>
    <submittedName>
        <fullName evidence="4">Polysaccharide deacetylase family protein</fullName>
        <ecNumber evidence="4">3.-.-.-</ecNumber>
    </submittedName>
</protein>
<feature type="domain" description="NodB homology" evidence="3">
    <location>
        <begin position="96"/>
        <end position="281"/>
    </location>
</feature>
<dbReference type="GO" id="GO:0016787">
    <property type="term" value="F:hydrolase activity"/>
    <property type="evidence" value="ECO:0007669"/>
    <property type="project" value="UniProtKB-KW"/>
</dbReference>
<dbReference type="Gene3D" id="3.20.20.370">
    <property type="entry name" value="Glycoside hydrolase/deacetylase"/>
    <property type="match status" value="1"/>
</dbReference>
<dbReference type="SUPFAM" id="SSF88713">
    <property type="entry name" value="Glycoside hydrolase/deacetylase"/>
    <property type="match status" value="1"/>
</dbReference>
<dbReference type="PANTHER" id="PTHR10587">
    <property type="entry name" value="GLYCOSYL TRANSFERASE-RELATED"/>
    <property type="match status" value="1"/>
</dbReference>
<keyword evidence="2" id="KW-0472">Membrane</keyword>
<dbReference type="PANTHER" id="PTHR10587:SF137">
    <property type="entry name" value="4-DEOXY-4-FORMAMIDO-L-ARABINOSE-PHOSPHOUNDECAPRENOL DEFORMYLASE ARND-RELATED"/>
    <property type="match status" value="1"/>
</dbReference>
<dbReference type="EMBL" id="JBIRRB010000002">
    <property type="protein sequence ID" value="MFI0910227.1"/>
    <property type="molecule type" value="Genomic_DNA"/>
</dbReference>
<dbReference type="InterPro" id="IPR002509">
    <property type="entry name" value="NODB_dom"/>
</dbReference>
<keyword evidence="2" id="KW-1133">Transmembrane helix</keyword>
<feature type="region of interest" description="Disordered" evidence="1">
    <location>
        <begin position="34"/>
        <end position="88"/>
    </location>
</feature>
<dbReference type="CDD" id="cd10917">
    <property type="entry name" value="CE4_NodB_like_6s_7s"/>
    <property type="match status" value="1"/>
</dbReference>
<dbReference type="EC" id="3.-.-.-" evidence="4"/>
<evidence type="ECO:0000313" key="4">
    <source>
        <dbReference type="EMBL" id="MFI0910227.1"/>
    </source>
</evidence>
<dbReference type="InterPro" id="IPR011330">
    <property type="entry name" value="Glyco_hydro/deAcase_b/a-brl"/>
</dbReference>
<dbReference type="Pfam" id="PF01522">
    <property type="entry name" value="Polysacc_deac_1"/>
    <property type="match status" value="1"/>
</dbReference>
<dbReference type="Proteomes" id="UP001611162">
    <property type="component" value="Unassembled WGS sequence"/>
</dbReference>
<dbReference type="RefSeq" id="WP_358237705.1">
    <property type="nucleotide sequence ID" value="NZ_JBEYAG010000004.1"/>
</dbReference>
<evidence type="ECO:0000256" key="1">
    <source>
        <dbReference type="SAM" id="MobiDB-lite"/>
    </source>
</evidence>
<dbReference type="PROSITE" id="PS51677">
    <property type="entry name" value="NODB"/>
    <property type="match status" value="1"/>
</dbReference>
<evidence type="ECO:0000256" key="2">
    <source>
        <dbReference type="SAM" id="Phobius"/>
    </source>
</evidence>
<proteinExistence type="predicted"/>
<dbReference type="InterPro" id="IPR050248">
    <property type="entry name" value="Polysacc_deacetylase_ArnD"/>
</dbReference>
<sequence length="285" mass="30117">MTRLTAHRRHLVIAAGGMIAIAGVISGTVAVATEGSGNSRGEETIAQGPTPAPDGKGGTPPPPTPSAPGAPGTPASAAPTGPVSPEIVHETETGGKTVALTIDDGPDPRWTPKVLELLKKSGIKATFCMIGPQAKARPDLVKQVVAEGHRLCDHSVDHNTAMDKRSEDYQKQQILDAKKMIEEAAGGGPGGTIRYYRAPGGAFTPYSRHLAADNGMRPLGWDVDTRDWQRPGVDRIMENIKRELPNGPIILFHDGGGDRTQSVEALARCIDWLKGEGYGFGFPKV</sequence>
<feature type="compositionally biased region" description="Pro residues" evidence="1">
    <location>
        <begin position="59"/>
        <end position="68"/>
    </location>
</feature>
<organism evidence="4 5">
    <name type="scientific">Streptomyces abikoensis</name>
    <dbReference type="NCBI Taxonomy" id="97398"/>
    <lineage>
        <taxon>Bacteria</taxon>
        <taxon>Bacillati</taxon>
        <taxon>Actinomycetota</taxon>
        <taxon>Actinomycetes</taxon>
        <taxon>Kitasatosporales</taxon>
        <taxon>Streptomycetaceae</taxon>
        <taxon>Streptomyces</taxon>
    </lineage>
</organism>
<keyword evidence="4" id="KW-0378">Hydrolase</keyword>
<gene>
    <name evidence="4" type="ORF">ACH4TF_07160</name>
</gene>
<keyword evidence="5" id="KW-1185">Reference proteome</keyword>
<name>A0ABW7T1B6_9ACTN</name>
<feature type="compositionally biased region" description="Low complexity" evidence="1">
    <location>
        <begin position="69"/>
        <end position="85"/>
    </location>
</feature>
<accession>A0ABW7T1B6</accession>